<dbReference type="AlphaFoldDB" id="A0A7Z0IMD8"/>
<evidence type="ECO:0000313" key="4">
    <source>
        <dbReference type="Proteomes" id="UP000527616"/>
    </source>
</evidence>
<feature type="compositionally biased region" description="Low complexity" evidence="1">
    <location>
        <begin position="41"/>
        <end position="54"/>
    </location>
</feature>
<dbReference type="EMBL" id="JACBZS010000001">
    <property type="protein sequence ID" value="NYI72516.1"/>
    <property type="molecule type" value="Genomic_DNA"/>
</dbReference>
<evidence type="ECO:0000256" key="1">
    <source>
        <dbReference type="SAM" id="MobiDB-lite"/>
    </source>
</evidence>
<evidence type="ECO:0000313" key="3">
    <source>
        <dbReference type="EMBL" id="NYI72516.1"/>
    </source>
</evidence>
<reference evidence="3 4" key="1">
    <citation type="submission" date="2020-07" db="EMBL/GenBank/DDBJ databases">
        <title>Sequencing the genomes of 1000 actinobacteria strains.</title>
        <authorList>
            <person name="Klenk H.-P."/>
        </authorList>
    </citation>
    <scope>NUCLEOTIDE SEQUENCE [LARGE SCALE GENOMIC DNA]</scope>
    <source>
        <strain evidence="3 4">DSM 103164</strain>
    </source>
</reference>
<gene>
    <name evidence="3" type="ORF">GGQ54_003076</name>
</gene>
<keyword evidence="2" id="KW-0812">Transmembrane</keyword>
<feature type="transmembrane region" description="Helical" evidence="2">
    <location>
        <begin position="78"/>
        <end position="106"/>
    </location>
</feature>
<keyword evidence="2" id="KW-0472">Membrane</keyword>
<sequence>MTTSTFELTPRPSLTERALRPARTPAPARPRRPRRDRRGPQAHPARRAGSAAARVPARGCVVAAAPVPATWRLTDRGLAVLLAVAGVLGVAALVCIGVTVAGILALP</sequence>
<dbReference type="RefSeq" id="WP_179446176.1">
    <property type="nucleotide sequence ID" value="NZ_JACBZS010000001.1"/>
</dbReference>
<feature type="region of interest" description="Disordered" evidence="1">
    <location>
        <begin position="1"/>
        <end position="54"/>
    </location>
</feature>
<proteinExistence type="predicted"/>
<keyword evidence="2" id="KW-1133">Transmembrane helix</keyword>
<name>A0A7Z0IMD8_9ACTN</name>
<accession>A0A7Z0IMD8</accession>
<comment type="caution">
    <text evidence="3">The sequence shown here is derived from an EMBL/GenBank/DDBJ whole genome shotgun (WGS) entry which is preliminary data.</text>
</comment>
<protein>
    <submittedName>
        <fullName evidence="3">Uncharacterized protein</fullName>
    </submittedName>
</protein>
<organism evidence="3 4">
    <name type="scientific">Naumannella cuiyingiana</name>
    <dbReference type="NCBI Taxonomy" id="1347891"/>
    <lineage>
        <taxon>Bacteria</taxon>
        <taxon>Bacillati</taxon>
        <taxon>Actinomycetota</taxon>
        <taxon>Actinomycetes</taxon>
        <taxon>Propionibacteriales</taxon>
        <taxon>Propionibacteriaceae</taxon>
        <taxon>Naumannella</taxon>
    </lineage>
</organism>
<dbReference type="Proteomes" id="UP000527616">
    <property type="component" value="Unassembled WGS sequence"/>
</dbReference>
<keyword evidence="4" id="KW-1185">Reference proteome</keyword>
<evidence type="ECO:0000256" key="2">
    <source>
        <dbReference type="SAM" id="Phobius"/>
    </source>
</evidence>